<keyword evidence="1" id="KW-0472">Membrane</keyword>
<dbReference type="RefSeq" id="WP_179268629.1">
    <property type="nucleotide sequence ID" value="NZ_CP058579.1"/>
</dbReference>
<dbReference type="GeneID" id="56037798"/>
<evidence type="ECO:0000256" key="1">
    <source>
        <dbReference type="SAM" id="Phobius"/>
    </source>
</evidence>
<sequence>MTPTTLLLSHSAGDRPVIPLTEKQIIELAAGFILLAAAYYALIARRSTDPSERKQSRRLVLQAVAGFLMLAYAAEIIAPETGAWPVAIGHDLYHYFAALETVPHYADAQLTDFYDALLHQIGAATGPTHTQPGPLGQVEGVVRTIGLVVYTLFFSAASLGAQIPRRIAAGLSGLVNKAEEE</sequence>
<gene>
    <name evidence="2" type="ORF">HUG12_10025</name>
</gene>
<reference evidence="2 3" key="1">
    <citation type="submission" date="2020-06" db="EMBL/GenBank/DDBJ databases">
        <title>NJ-3-1, isolated from saline soil.</title>
        <authorList>
            <person name="Cui H.L."/>
            <person name="Shi X."/>
        </authorList>
    </citation>
    <scope>NUCLEOTIDE SEQUENCE [LARGE SCALE GENOMIC DNA]</scope>
    <source>
        <strain evidence="2 3">NJ-3-1</strain>
    </source>
</reference>
<keyword evidence="3" id="KW-1185">Reference proteome</keyword>
<dbReference type="Proteomes" id="UP000509626">
    <property type="component" value="Chromosome"/>
</dbReference>
<proteinExistence type="predicted"/>
<feature type="transmembrane region" description="Helical" evidence="1">
    <location>
        <begin position="59"/>
        <end position="78"/>
    </location>
</feature>
<dbReference type="EMBL" id="CP058579">
    <property type="protein sequence ID" value="QLG62044.1"/>
    <property type="molecule type" value="Genomic_DNA"/>
</dbReference>
<name>A0A7D5QH81_9EURY</name>
<dbReference type="AlphaFoldDB" id="A0A7D5QH81"/>
<evidence type="ECO:0000313" key="3">
    <source>
        <dbReference type="Proteomes" id="UP000509626"/>
    </source>
</evidence>
<protein>
    <submittedName>
        <fullName evidence="2">Uncharacterized protein</fullName>
    </submittedName>
</protein>
<accession>A0A7D5QH81</accession>
<organism evidence="2 3">
    <name type="scientific">Halorarum salinum</name>
    <dbReference type="NCBI Taxonomy" id="2743089"/>
    <lineage>
        <taxon>Archaea</taxon>
        <taxon>Methanobacteriati</taxon>
        <taxon>Methanobacteriota</taxon>
        <taxon>Stenosarchaea group</taxon>
        <taxon>Halobacteria</taxon>
        <taxon>Halobacteriales</taxon>
        <taxon>Haloferacaceae</taxon>
        <taxon>Halorarum</taxon>
    </lineage>
</organism>
<feature type="transmembrane region" description="Helical" evidence="1">
    <location>
        <begin position="25"/>
        <end position="43"/>
    </location>
</feature>
<keyword evidence="1" id="KW-0812">Transmembrane</keyword>
<keyword evidence="1" id="KW-1133">Transmembrane helix</keyword>
<evidence type="ECO:0000313" key="2">
    <source>
        <dbReference type="EMBL" id="QLG62044.1"/>
    </source>
</evidence>
<dbReference type="KEGG" id="halu:HUG12_10025"/>
<feature type="transmembrane region" description="Helical" evidence="1">
    <location>
        <begin position="141"/>
        <end position="161"/>
    </location>
</feature>
<dbReference type="OrthoDB" id="383106at2157"/>